<reference evidence="1 2" key="1">
    <citation type="submission" date="2023-11" db="EMBL/GenBank/DDBJ databases">
        <title>30 novel species of actinomycetes from the DSMZ collection.</title>
        <authorList>
            <person name="Nouioui I."/>
        </authorList>
    </citation>
    <scope>NUCLEOTIDE SEQUENCE [LARGE SCALE GENOMIC DNA]</scope>
    <source>
        <strain evidence="1 2">DSM 41524</strain>
    </source>
</reference>
<accession>A0ABU7PYZ1</accession>
<comment type="caution">
    <text evidence="1">The sequence shown here is derived from an EMBL/GenBank/DDBJ whole genome shotgun (WGS) entry which is preliminary data.</text>
</comment>
<dbReference type="RefSeq" id="WP_330809487.1">
    <property type="nucleotide sequence ID" value="NZ_JAZBJO010000009.1"/>
</dbReference>
<proteinExistence type="predicted"/>
<sequence length="54" mass="5982">MPKADDRIMAAHADRPARIHLATWLSTPHPTRPRFVDPGELSDALRHIDQTGAA</sequence>
<protein>
    <submittedName>
        <fullName evidence="1">Uncharacterized protein</fullName>
    </submittedName>
</protein>
<organism evidence="1 2">
    <name type="scientific">Streptomyces asiaticus subsp. ignotus</name>
    <dbReference type="NCBI Taxonomy" id="3098222"/>
    <lineage>
        <taxon>Bacteria</taxon>
        <taxon>Bacillati</taxon>
        <taxon>Actinomycetota</taxon>
        <taxon>Actinomycetes</taxon>
        <taxon>Kitasatosporales</taxon>
        <taxon>Streptomycetaceae</taxon>
        <taxon>Streptomyces</taxon>
        <taxon>Streptomyces violaceusniger group</taxon>
    </lineage>
</organism>
<evidence type="ECO:0000313" key="1">
    <source>
        <dbReference type="EMBL" id="MEE4593634.1"/>
    </source>
</evidence>
<keyword evidence="2" id="KW-1185">Reference proteome</keyword>
<name>A0ABU7PYZ1_9ACTN</name>
<dbReference type="Proteomes" id="UP001354709">
    <property type="component" value="Unassembled WGS sequence"/>
</dbReference>
<gene>
    <name evidence="1" type="ORF">V2J94_17350</name>
</gene>
<dbReference type="EMBL" id="JAZBJO010000009">
    <property type="protein sequence ID" value="MEE4593634.1"/>
    <property type="molecule type" value="Genomic_DNA"/>
</dbReference>
<evidence type="ECO:0000313" key="2">
    <source>
        <dbReference type="Proteomes" id="UP001354709"/>
    </source>
</evidence>